<reference evidence="5 6" key="1">
    <citation type="submission" date="2020-07" db="EMBL/GenBank/DDBJ databases">
        <title>Complete genome sequence analysis of Acidithiobacillus ferrivorans XJFY6S-08 reveals extreme environmental adaptation to alpine acid mine drainage.</title>
        <authorList>
            <person name="Yan L."/>
            <person name="Ni Y."/>
        </authorList>
    </citation>
    <scope>NUCLEOTIDE SEQUENCE [LARGE SCALE GENOMIC DNA]</scope>
    <source>
        <strain evidence="5 6">XJFY6S-08</strain>
    </source>
</reference>
<dbReference type="NCBIfam" id="TIGR01901">
    <property type="entry name" value="adhes_NPXG"/>
    <property type="match status" value="1"/>
</dbReference>
<dbReference type="InterPro" id="IPR012334">
    <property type="entry name" value="Pectin_lyas_fold"/>
</dbReference>
<gene>
    <name evidence="5" type="ORF">H2515_05235</name>
</gene>
<evidence type="ECO:0000313" key="6">
    <source>
        <dbReference type="Proteomes" id="UP000595420"/>
    </source>
</evidence>
<dbReference type="PANTHER" id="PTHR12338">
    <property type="entry name" value="AUTOTRANSPORTER"/>
    <property type="match status" value="1"/>
</dbReference>
<dbReference type="RefSeq" id="WP_198661097.1">
    <property type="nucleotide sequence ID" value="NZ_CP059488.1"/>
</dbReference>
<dbReference type="InterPro" id="IPR011050">
    <property type="entry name" value="Pectin_lyase_fold/virulence"/>
</dbReference>
<organism evidence="5 6">
    <name type="scientific">Acidithiobacillus ferrivorans</name>
    <dbReference type="NCBI Taxonomy" id="160808"/>
    <lineage>
        <taxon>Bacteria</taxon>
        <taxon>Pseudomonadati</taxon>
        <taxon>Pseudomonadota</taxon>
        <taxon>Acidithiobacillia</taxon>
        <taxon>Acidithiobacillales</taxon>
        <taxon>Acidithiobacillaceae</taxon>
        <taxon>Acidithiobacillus</taxon>
    </lineage>
</organism>
<name>A0A7T5BIH6_9PROT</name>
<evidence type="ECO:0000256" key="1">
    <source>
        <dbReference type="ARBA" id="ARBA00004613"/>
    </source>
</evidence>
<feature type="domain" description="Filamentous haemagglutinin FhaB/tRNA nuclease CdiA-like TPS" evidence="4">
    <location>
        <begin position="56"/>
        <end position="168"/>
    </location>
</feature>
<keyword evidence="2" id="KW-0964">Secreted</keyword>
<dbReference type="InterPro" id="IPR050909">
    <property type="entry name" value="Bact_Autotransporter_VF"/>
</dbReference>
<dbReference type="PANTHER" id="PTHR12338:SF8">
    <property type="entry name" value="HEME_HEMOPEXIN-BINDING PROTEIN"/>
    <property type="match status" value="1"/>
</dbReference>
<evidence type="ECO:0000256" key="3">
    <source>
        <dbReference type="ARBA" id="ARBA00022729"/>
    </source>
</evidence>
<dbReference type="SUPFAM" id="SSF51126">
    <property type="entry name" value="Pectin lyase-like"/>
    <property type="match status" value="1"/>
</dbReference>
<proteinExistence type="predicted"/>
<keyword evidence="3" id="KW-0732">Signal</keyword>
<evidence type="ECO:0000313" key="5">
    <source>
        <dbReference type="EMBL" id="QQD73658.1"/>
    </source>
</evidence>
<evidence type="ECO:0000256" key="2">
    <source>
        <dbReference type="ARBA" id="ARBA00022525"/>
    </source>
</evidence>
<dbReference type="Gene3D" id="2.160.20.10">
    <property type="entry name" value="Single-stranded right-handed beta-helix, Pectin lyase-like"/>
    <property type="match status" value="1"/>
</dbReference>
<dbReference type="GO" id="GO:0005576">
    <property type="term" value="C:extracellular region"/>
    <property type="evidence" value="ECO:0007669"/>
    <property type="project" value="UniProtKB-SubCell"/>
</dbReference>
<accession>A0A7T5BIH6</accession>
<comment type="subcellular location">
    <subcellularLocation>
        <location evidence="1">Secreted</location>
    </subcellularLocation>
</comment>
<dbReference type="EMBL" id="CP059488">
    <property type="protein sequence ID" value="QQD73658.1"/>
    <property type="molecule type" value="Genomic_DNA"/>
</dbReference>
<dbReference type="SMART" id="SM00912">
    <property type="entry name" value="Haemagg_act"/>
    <property type="match status" value="1"/>
</dbReference>
<evidence type="ECO:0000259" key="4">
    <source>
        <dbReference type="SMART" id="SM00912"/>
    </source>
</evidence>
<dbReference type="Pfam" id="PF05860">
    <property type="entry name" value="TPS"/>
    <property type="match status" value="1"/>
</dbReference>
<dbReference type="InterPro" id="IPR008638">
    <property type="entry name" value="FhaB/CdiA-like_TPS"/>
</dbReference>
<dbReference type="Proteomes" id="UP000595420">
    <property type="component" value="Chromosome"/>
</dbReference>
<protein>
    <submittedName>
        <fullName evidence="5">Filamentous hemagglutinin N-terminal domain-containing protein</fullName>
    </submittedName>
</protein>
<sequence length="1333" mass="128906">MSKTLASSRPMVCYGARGRNMQCVAHMTLPRRKLLYMAVVASLSMFCHTAVAGVGATVLPTGGSVAGGIGSISQSGSSMTIHQATSKLALNWGSFNVGSGATVKFVQPSVAAIALNRVVGQNASEIFGHMDANGQVFLINPHGILFGPTAELNVGGLVASSLGMTSSDFMKGKYDLNANGSVASVVNDGIINAASGGSVSLLGGEVTNDGLIVANYGQINLDGANQAVLNFGNHGLIDVQITGKLKQQLAAEHTAVVNNGTLQANSGTVILQASAARNIFTNLVNNTGAIIASGINTNGGVVRLIANGGNTLDSGTINATGTQGGNVEILSDQDVGVTGDVNVSGAQGGGSINVGDGPNIAEGLPTAAVSYIGPSATLNANANQSGNGGSVMVWGNEGNNFYGTITANGGVQSGNGGQVETSAPNGLNVYGSVDASASAGDAGSWLLDPYDVTINTSTSSGITTSASGSTTDFTATGSSSTIDNISINNALTGGADVYIFTGTGGSGSGSITVDAPIAAYSGTSSLYLEAAGSIILNAGISNGSATSLNLYLWANYSGSSISTTYTAGTDTSAAVDIGKTGNANISTGGGNVDINTGAGNGSVIIGDGYDGGINTGTGSLRINTGSIVQGSTTSGDALTVGGVSSFNAGTGVITLANTGNAFGGAVSLTGGATQITDKGSLMLGTLDTGALTATSGGLLDLGTGTVGGALDATSGGGAITQNTASGDALTVGGVSSFNAGTGGITLGNSGNDFTGAVTATGTGITIQDANNLNIALITDGSNGLLSLIAGGTLTLPTRAINTGNGDLTLASNGGTLTTPGNLSGANVSLTGSRGLTLNQDVTSSGNLSLTSSKAGIDQTSGVLKVNTLMGSSAGSTTLGGSNMITDLGNFTAAGFSLDNAQSLTVSSGATVNGGSSTALTTNGGNLTINGTVDGTTTTLTSAGTIGEGTGGLINATDLTGSSVGSTTLGGSNMITDLGNFTAAGFSLDNAQSLTVNGPLNSSNGSGNISLTTASGPLVLNASLSGGNVTLDSAGALALAHNINGINVNLESGSNIDQTAGVITATTLTGSSAGSTTLGGSNMITDLGNFTAAGFSLDNAQSLTVSSGATVNGGSSTALTTNGGNLTINGTVDGTTTTLTSADTIGEGTGGLINATDLTGSSVGSTTLGGSNMITDLGNFTAAGFSLNNAQSLTVSSGATVNGGSSTALTTNGGNLTINGTVDGTTTTLTSAGTIGEGTGGLINATDLTGSSVGSTTLGGSNMITDLGNFTAAGFSLDNAQSLTVNGPLNSSNGSGNISLTTASGPLVLNASLSGGMSLWIRPVHWLWLTISTV</sequence>
<dbReference type="InterPro" id="IPR043709">
    <property type="entry name" value="DUF5649"/>
</dbReference>
<dbReference type="Pfam" id="PF18886">
    <property type="entry name" value="DUF5649"/>
    <property type="match status" value="2"/>
</dbReference>